<feature type="region of interest" description="Disordered" evidence="1">
    <location>
        <begin position="1"/>
        <end position="38"/>
    </location>
</feature>
<organism evidence="2 3">
    <name type="scientific">Ensete ventricosum</name>
    <name type="common">Abyssinian banana</name>
    <name type="synonym">Musa ensete</name>
    <dbReference type="NCBI Taxonomy" id="4639"/>
    <lineage>
        <taxon>Eukaryota</taxon>
        <taxon>Viridiplantae</taxon>
        <taxon>Streptophyta</taxon>
        <taxon>Embryophyta</taxon>
        <taxon>Tracheophyta</taxon>
        <taxon>Spermatophyta</taxon>
        <taxon>Magnoliopsida</taxon>
        <taxon>Liliopsida</taxon>
        <taxon>Zingiberales</taxon>
        <taxon>Musaceae</taxon>
        <taxon>Ensete</taxon>
    </lineage>
</organism>
<feature type="compositionally biased region" description="Basic and acidic residues" evidence="1">
    <location>
        <begin position="25"/>
        <end position="38"/>
    </location>
</feature>
<evidence type="ECO:0000313" key="3">
    <source>
        <dbReference type="Proteomes" id="UP000287651"/>
    </source>
</evidence>
<reference evidence="2 3" key="1">
    <citation type="journal article" date="2014" name="Agronomy (Basel)">
        <title>A Draft Genome Sequence for Ensete ventricosum, the Drought-Tolerant Tree Against Hunger.</title>
        <authorList>
            <person name="Harrison J."/>
            <person name="Moore K.A."/>
            <person name="Paszkiewicz K."/>
            <person name="Jones T."/>
            <person name="Grant M."/>
            <person name="Ambacheew D."/>
            <person name="Muzemil S."/>
            <person name="Studholme D.J."/>
        </authorList>
    </citation>
    <scope>NUCLEOTIDE SEQUENCE [LARGE SCALE GENOMIC DNA]</scope>
</reference>
<evidence type="ECO:0000313" key="2">
    <source>
        <dbReference type="EMBL" id="RRT58483.1"/>
    </source>
</evidence>
<name>A0A426Z3F5_ENSVE</name>
<accession>A0A426Z3F5</accession>
<sequence length="139" mass="15518">MDAADLEEAMSEADLENRGNTGEGSTREQGMKALRRSRESKVGIFAGTGKACRVKAERGLARRRVTEKLAFLGEMRRERAMRAEPSMGLKRAGPVLQCSTLLWGRRRRDEIFFMEEMGVARGHVATTDTGNKTFLFSTC</sequence>
<proteinExistence type="predicted"/>
<dbReference type="EMBL" id="AMZH03008658">
    <property type="protein sequence ID" value="RRT58483.1"/>
    <property type="molecule type" value="Genomic_DNA"/>
</dbReference>
<protein>
    <submittedName>
        <fullName evidence="2">Uncharacterized protein</fullName>
    </submittedName>
</protein>
<dbReference type="Proteomes" id="UP000287651">
    <property type="component" value="Unassembled WGS sequence"/>
</dbReference>
<feature type="compositionally biased region" description="Acidic residues" evidence="1">
    <location>
        <begin position="1"/>
        <end position="14"/>
    </location>
</feature>
<comment type="caution">
    <text evidence="2">The sequence shown here is derived from an EMBL/GenBank/DDBJ whole genome shotgun (WGS) entry which is preliminary data.</text>
</comment>
<evidence type="ECO:0000256" key="1">
    <source>
        <dbReference type="SAM" id="MobiDB-lite"/>
    </source>
</evidence>
<dbReference type="AlphaFoldDB" id="A0A426Z3F5"/>
<gene>
    <name evidence="2" type="ORF">B296_00046583</name>
</gene>